<proteinExistence type="predicted"/>
<name>A0ABY6EG80_9ACTN</name>
<sequence length="144" mass="15385">MTDGQPNDYVGSIITAVFRYPWYDLVEPGGHEAPRLGEDRFGPTGEEGQQRIGAPTGRGHHGPYERVARRFGQGVIHAGFQGSGNIVTVISQHFGDSQEETLRLPVHQSSADPGTITELSVDGGTGNLRALGEIGHAYPVPPSL</sequence>
<organism evidence="2 3">
    <name type="scientific">Streptomyces albidocamelliae</name>
    <dbReference type="NCBI Taxonomy" id="2981135"/>
    <lineage>
        <taxon>Bacteria</taxon>
        <taxon>Bacillati</taxon>
        <taxon>Actinomycetota</taxon>
        <taxon>Actinomycetes</taxon>
        <taxon>Kitasatosporales</taxon>
        <taxon>Streptomycetaceae</taxon>
        <taxon>Streptomyces</taxon>
    </lineage>
</organism>
<evidence type="ECO:0000313" key="2">
    <source>
        <dbReference type="EMBL" id="UXY33892.1"/>
    </source>
</evidence>
<accession>A0ABY6EG80</accession>
<dbReference type="EMBL" id="CP106795">
    <property type="protein sequence ID" value="UXY33892.1"/>
    <property type="molecule type" value="Genomic_DNA"/>
</dbReference>
<evidence type="ECO:0000313" key="3">
    <source>
        <dbReference type="Proteomes" id="UP001060733"/>
    </source>
</evidence>
<gene>
    <name evidence="2" type="ORF">N8I86_03585</name>
</gene>
<dbReference type="Proteomes" id="UP001060733">
    <property type="component" value="Chromosome"/>
</dbReference>
<keyword evidence="3" id="KW-1185">Reference proteome</keyword>
<reference evidence="2" key="1">
    <citation type="submission" date="2022-10" db="EMBL/GenBank/DDBJ databases">
        <authorList>
            <person name="Mo P."/>
        </authorList>
    </citation>
    <scope>NUCLEOTIDE SEQUENCE</scope>
    <source>
        <strain evidence="2">HUAS 14-6</strain>
    </source>
</reference>
<evidence type="ECO:0000256" key="1">
    <source>
        <dbReference type="SAM" id="MobiDB-lite"/>
    </source>
</evidence>
<feature type="region of interest" description="Disordered" evidence="1">
    <location>
        <begin position="43"/>
        <end position="62"/>
    </location>
</feature>
<protein>
    <submittedName>
        <fullName evidence="2">Uncharacterized protein</fullName>
    </submittedName>
</protein>